<name>A0A1G1L2W9_9BACT</name>
<protein>
    <submittedName>
        <fullName evidence="1">Uncharacterized protein</fullName>
    </submittedName>
</protein>
<proteinExistence type="predicted"/>
<gene>
    <name evidence="1" type="ORF">A3G33_00990</name>
</gene>
<dbReference type="PROSITE" id="PS51257">
    <property type="entry name" value="PROKAR_LIPOPROTEIN"/>
    <property type="match status" value="1"/>
</dbReference>
<comment type="caution">
    <text evidence="1">The sequence shown here is derived from an EMBL/GenBank/DDBJ whole genome shotgun (WGS) entry which is preliminary data.</text>
</comment>
<sequence length="289" mass="33300">MIFSKYNRQIFIQGIFFLIFFTGCANFPFRVVDINFDDPSAKLGIQNVKPTAEEADGVVLRFFPPNGGRLSAREETTMYHFVKDGRGMEMKFDREMTILTAPGSREDSYMNGMKSVFKGEAGEADEKTEVTTRGEILQFIQGFHKSKYGKLIITNWRRAPMLPEWKIKIGDHWSYDEIMDVRIDSRWVKQEDPLPYIIKAESELAGFALVGRTRCVVIKTRMTETKQERLKVLFKELVMNITANVEELIYLDYQTGTLTAKITKIHSEATDSKMTMTNKGESQSIYYLL</sequence>
<evidence type="ECO:0000313" key="1">
    <source>
        <dbReference type="EMBL" id="OGW99478.1"/>
    </source>
</evidence>
<dbReference type="Proteomes" id="UP000178187">
    <property type="component" value="Unassembled WGS sequence"/>
</dbReference>
<evidence type="ECO:0000313" key="2">
    <source>
        <dbReference type="Proteomes" id="UP000178187"/>
    </source>
</evidence>
<dbReference type="EMBL" id="MHFR01000005">
    <property type="protein sequence ID" value="OGW99478.1"/>
    <property type="molecule type" value="Genomic_DNA"/>
</dbReference>
<organism evidence="1 2">
    <name type="scientific">Candidatus Danuiimicrobium aquiferis</name>
    <dbReference type="NCBI Taxonomy" id="1801832"/>
    <lineage>
        <taxon>Bacteria</taxon>
        <taxon>Pseudomonadati</taxon>
        <taxon>Candidatus Omnitrophota</taxon>
        <taxon>Candidatus Danuiimicrobium</taxon>
    </lineage>
</organism>
<dbReference type="AlphaFoldDB" id="A0A1G1L2W9"/>
<reference evidence="1 2" key="1">
    <citation type="journal article" date="2016" name="Nat. Commun.">
        <title>Thousands of microbial genomes shed light on interconnected biogeochemical processes in an aquifer system.</title>
        <authorList>
            <person name="Anantharaman K."/>
            <person name="Brown C.T."/>
            <person name="Hug L.A."/>
            <person name="Sharon I."/>
            <person name="Castelle C.J."/>
            <person name="Probst A.J."/>
            <person name="Thomas B.C."/>
            <person name="Singh A."/>
            <person name="Wilkins M.J."/>
            <person name="Karaoz U."/>
            <person name="Brodie E.L."/>
            <person name="Williams K.H."/>
            <person name="Hubbard S.S."/>
            <person name="Banfield J.F."/>
        </authorList>
    </citation>
    <scope>NUCLEOTIDE SEQUENCE [LARGE SCALE GENOMIC DNA]</scope>
</reference>
<accession>A0A1G1L2W9</accession>